<dbReference type="PROSITE" id="PS51671">
    <property type="entry name" value="ACT"/>
    <property type="match status" value="1"/>
</dbReference>
<dbReference type="GO" id="GO:0004505">
    <property type="term" value="F:phenylalanine 4-monooxygenase activity"/>
    <property type="evidence" value="ECO:0007669"/>
    <property type="project" value="UniProtKB-EC"/>
</dbReference>
<keyword evidence="10" id="KW-0585">Phenylalanine catabolism</keyword>
<evidence type="ECO:0000256" key="5">
    <source>
        <dbReference type="ARBA" id="ARBA00011995"/>
    </source>
</evidence>
<dbReference type="InterPro" id="IPR036951">
    <property type="entry name" value="ArAA_hydroxylase_sf"/>
</dbReference>
<dbReference type="InterPro" id="IPR018301">
    <property type="entry name" value="ArAA_hydroxylase_Fe/CU_BS"/>
</dbReference>
<evidence type="ECO:0000256" key="1">
    <source>
        <dbReference type="ARBA" id="ARBA00001060"/>
    </source>
</evidence>
<keyword evidence="7" id="KW-0560">Oxidoreductase</keyword>
<accession>A0A914B7G3</accession>
<evidence type="ECO:0000256" key="6">
    <source>
        <dbReference type="ARBA" id="ARBA00022723"/>
    </source>
</evidence>
<keyword evidence="18" id="KW-1185">Reference proteome</keyword>
<reference evidence="17" key="1">
    <citation type="submission" date="2022-11" db="UniProtKB">
        <authorList>
            <consortium name="EnsemblMetazoa"/>
        </authorList>
    </citation>
    <scope>IDENTIFICATION</scope>
</reference>
<comment type="similarity">
    <text evidence="4">Belongs to the biopterin-dependent aromatic amino acid hydroxylase family.</text>
</comment>
<dbReference type="GO" id="GO:0046189">
    <property type="term" value="P:phenol-containing compound biosynthetic process"/>
    <property type="evidence" value="ECO:0007669"/>
    <property type="project" value="UniProtKB-ARBA"/>
</dbReference>
<evidence type="ECO:0000256" key="10">
    <source>
        <dbReference type="ARBA" id="ARBA00023232"/>
    </source>
</evidence>
<dbReference type="AlphaFoldDB" id="A0A914B7G3"/>
<dbReference type="Proteomes" id="UP000887568">
    <property type="component" value="Unplaced"/>
</dbReference>
<evidence type="ECO:0000256" key="4">
    <source>
        <dbReference type="ARBA" id="ARBA00009712"/>
    </source>
</evidence>
<dbReference type="OrthoDB" id="983542at2759"/>
<feature type="binding site" evidence="12">
    <location>
        <position position="335"/>
    </location>
    <ligand>
        <name>Fe cation</name>
        <dbReference type="ChEBI" id="CHEBI:24875"/>
    </ligand>
</feature>
<evidence type="ECO:0000259" key="15">
    <source>
        <dbReference type="PROSITE" id="PS51410"/>
    </source>
</evidence>
<evidence type="ECO:0000256" key="2">
    <source>
        <dbReference type="ARBA" id="ARBA00001954"/>
    </source>
</evidence>
<dbReference type="SUPFAM" id="SSF56534">
    <property type="entry name" value="Aromatic aminoacid monoxygenases, catalytic and oligomerization domains"/>
    <property type="match status" value="1"/>
</dbReference>
<dbReference type="SUPFAM" id="SSF55021">
    <property type="entry name" value="ACT-like"/>
    <property type="match status" value="1"/>
</dbReference>
<dbReference type="PIRSF" id="PIRSF000336">
    <property type="entry name" value="TH"/>
    <property type="match status" value="1"/>
</dbReference>
<evidence type="ECO:0000256" key="9">
    <source>
        <dbReference type="ARBA" id="ARBA00023033"/>
    </source>
</evidence>
<protein>
    <recommendedName>
        <fullName evidence="5">phenylalanine 4-monooxygenase</fullName>
        <ecNumber evidence="5">1.14.16.1</ecNumber>
    </recommendedName>
    <alternativeName>
        <fullName evidence="11">Phe-4-monooxygenase</fullName>
    </alternativeName>
</protein>
<dbReference type="InterPro" id="IPR036329">
    <property type="entry name" value="Aro-AA_hydroxylase_C_sf"/>
</dbReference>
<evidence type="ECO:0000256" key="13">
    <source>
        <dbReference type="PIRSR" id="PIRSR601273-2"/>
    </source>
</evidence>
<feature type="domain" description="ACT" evidence="16">
    <location>
        <begin position="38"/>
        <end position="113"/>
    </location>
</feature>
<dbReference type="PRINTS" id="PR00372">
    <property type="entry name" value="FYWHYDRXLASE"/>
</dbReference>
<dbReference type="EC" id="1.14.16.1" evidence="5"/>
<dbReference type="InterPro" id="IPR001273">
    <property type="entry name" value="ArAA_hydroxylase"/>
</dbReference>
<name>A0A914B7G3_PATMI</name>
<dbReference type="FunFam" id="1.10.800.10:FF:000004">
    <property type="entry name" value="Tyrosine 3-monooxygenase"/>
    <property type="match status" value="1"/>
</dbReference>
<dbReference type="Pfam" id="PF00351">
    <property type="entry name" value="Biopterin_H"/>
    <property type="match status" value="1"/>
</dbReference>
<feature type="binding site" evidence="12">
    <location>
        <position position="290"/>
    </location>
    <ligand>
        <name>Fe cation</name>
        <dbReference type="ChEBI" id="CHEBI:24875"/>
    </ligand>
</feature>
<dbReference type="OMA" id="FHDEVYR"/>
<comment type="cofactor">
    <cofactor evidence="2 13">
        <name>Fe(2+)</name>
        <dbReference type="ChEBI" id="CHEBI:29033"/>
    </cofactor>
</comment>
<dbReference type="InterPro" id="IPR019774">
    <property type="entry name" value="Aromatic-AA_hydroxylase_C"/>
</dbReference>
<evidence type="ECO:0000256" key="12">
    <source>
        <dbReference type="PIRSR" id="PIRSR000336-1"/>
    </source>
</evidence>
<feature type="region of interest" description="Disordered" evidence="14">
    <location>
        <begin position="1"/>
        <end position="37"/>
    </location>
</feature>
<feature type="compositionally biased region" description="Basic residues" evidence="14">
    <location>
        <begin position="1"/>
        <end position="11"/>
    </location>
</feature>
<proteinExistence type="inferred from homology"/>
<dbReference type="RefSeq" id="XP_038071750.1">
    <property type="nucleotide sequence ID" value="XM_038215822.1"/>
</dbReference>
<evidence type="ECO:0000256" key="3">
    <source>
        <dbReference type="ARBA" id="ARBA00005088"/>
    </source>
</evidence>
<evidence type="ECO:0000256" key="7">
    <source>
        <dbReference type="ARBA" id="ARBA00023002"/>
    </source>
</evidence>
<dbReference type="GeneID" id="119740502"/>
<evidence type="ECO:0000313" key="18">
    <source>
        <dbReference type="Proteomes" id="UP000887568"/>
    </source>
</evidence>
<keyword evidence="8 12" id="KW-0408">Iron</keyword>
<dbReference type="InterPro" id="IPR002912">
    <property type="entry name" value="ACT_dom"/>
</dbReference>
<organism evidence="17 18">
    <name type="scientific">Patiria miniata</name>
    <name type="common">Bat star</name>
    <name type="synonym">Asterina miniata</name>
    <dbReference type="NCBI Taxonomy" id="46514"/>
    <lineage>
        <taxon>Eukaryota</taxon>
        <taxon>Metazoa</taxon>
        <taxon>Echinodermata</taxon>
        <taxon>Eleutherozoa</taxon>
        <taxon>Asterozoa</taxon>
        <taxon>Asteroidea</taxon>
        <taxon>Valvatacea</taxon>
        <taxon>Valvatida</taxon>
        <taxon>Asterinidae</taxon>
        <taxon>Patiria</taxon>
    </lineage>
</organism>
<evidence type="ECO:0000256" key="8">
    <source>
        <dbReference type="ARBA" id="ARBA00023004"/>
    </source>
</evidence>
<evidence type="ECO:0000259" key="16">
    <source>
        <dbReference type="PROSITE" id="PS51671"/>
    </source>
</evidence>
<keyword evidence="9" id="KW-0503">Monooxygenase</keyword>
<evidence type="ECO:0000313" key="17">
    <source>
        <dbReference type="EnsemblMetazoa" id="XP_038071750.1"/>
    </source>
</evidence>
<dbReference type="InterPro" id="IPR045865">
    <property type="entry name" value="ACT-like_dom_sf"/>
</dbReference>
<feature type="binding site" evidence="12">
    <location>
        <position position="295"/>
    </location>
    <ligand>
        <name>Fe cation</name>
        <dbReference type="ChEBI" id="CHEBI:24875"/>
    </ligand>
</feature>
<comment type="catalytic activity">
    <reaction evidence="1">
        <text>(6R)-L-erythro-5,6,7,8-tetrahydrobiopterin + L-phenylalanine + O2 = (4aS,6R)-4a-hydroxy-L-erythro-5,6,7,8-tetrahydrobiopterin + L-tyrosine</text>
        <dbReference type="Rhea" id="RHEA:20273"/>
        <dbReference type="ChEBI" id="CHEBI:15379"/>
        <dbReference type="ChEBI" id="CHEBI:15642"/>
        <dbReference type="ChEBI" id="CHEBI:58095"/>
        <dbReference type="ChEBI" id="CHEBI:58315"/>
        <dbReference type="ChEBI" id="CHEBI:59560"/>
        <dbReference type="EC" id="1.14.16.1"/>
    </reaction>
</comment>
<dbReference type="PROSITE" id="PS00367">
    <property type="entry name" value="BH4_AAA_HYDROXYL_1"/>
    <property type="match status" value="1"/>
</dbReference>
<dbReference type="GO" id="GO:0005506">
    <property type="term" value="F:iron ion binding"/>
    <property type="evidence" value="ECO:0007669"/>
    <property type="project" value="InterPro"/>
</dbReference>
<dbReference type="EnsemblMetazoa" id="XM_038215822.1">
    <property type="protein sequence ID" value="XP_038071750.1"/>
    <property type="gene ID" value="LOC119740502"/>
</dbReference>
<dbReference type="CDD" id="cd03347">
    <property type="entry name" value="eu_PheOH"/>
    <property type="match status" value="1"/>
</dbReference>
<dbReference type="NCBIfam" id="TIGR01268">
    <property type="entry name" value="Phe4hydrox_tetr"/>
    <property type="match status" value="1"/>
</dbReference>
<evidence type="ECO:0000256" key="14">
    <source>
        <dbReference type="SAM" id="MobiDB-lite"/>
    </source>
</evidence>
<dbReference type="InterPro" id="IPR019773">
    <property type="entry name" value="Tyrosine_3-monooxygenase-like"/>
</dbReference>
<dbReference type="Gene3D" id="1.10.800.10">
    <property type="entry name" value="Aromatic amino acid hydroxylase"/>
    <property type="match status" value="1"/>
</dbReference>
<dbReference type="InterPro" id="IPR005961">
    <property type="entry name" value="Phe-4-hydroxylase_tetra"/>
</dbReference>
<dbReference type="PANTHER" id="PTHR11473:SF24">
    <property type="entry name" value="PHENYLALANINE-4-HYDROXYLASE"/>
    <property type="match status" value="1"/>
</dbReference>
<dbReference type="PANTHER" id="PTHR11473">
    <property type="entry name" value="AROMATIC AMINO ACID HYDROXYLASE"/>
    <property type="match status" value="1"/>
</dbReference>
<dbReference type="GO" id="GO:0006559">
    <property type="term" value="P:L-phenylalanine catabolic process"/>
    <property type="evidence" value="ECO:0007669"/>
    <property type="project" value="UniProtKB-KW"/>
</dbReference>
<dbReference type="Pfam" id="PF01842">
    <property type="entry name" value="ACT"/>
    <property type="match status" value="1"/>
</dbReference>
<sequence length="457" mass="51933">MDGGKAAKKRRVESNNGSEKQAAGGQQTGDNGGNNNTSLMFGLKEEVGILARTLKLFEEHDINLSQIESRPSKRVEGNYEFLVLCDEKADKLDAVLDKLKEKAKYVHVLSRSQDENTSSVDKIPWFPRRIRDTDDFANNIMSYGSELDADHPGFTDDVYRARRKEFADIAFHYKYHTPIPRVTYTEEEIKTWGNIFREVSKLFPTHACREFNHIYPLLVENCGYREDNIPQLEDVSNFLKDCTGFTLRPVAGLLAPRDFLAGLAFRVFHSTQYIRHGSKPWYTPEPDVCHELIGHVPLFADPSFAAFSQEMGLASLGAPDEYIKKLSTLYWFTVEFGMCIQNGHKKAYGAGLLSSREELKYCLTDEPATRPFDPAVTAEQEYPITSLQPIYFVAESFEDAKDKMRKYAASIPRPFSVRYNPFTQTIEVLDKKMQLKDLATSIRGDLNILIDAVNKVS</sequence>
<keyword evidence="6 12" id="KW-0479">Metal-binding</keyword>
<feature type="domain" description="Biopterin-dependent aromatic amino acid hydroxylase family profile" evidence="15">
    <location>
        <begin position="111"/>
        <end position="457"/>
    </location>
</feature>
<dbReference type="InterPro" id="IPR041912">
    <property type="entry name" value="Euk_PheOH_cat"/>
</dbReference>
<dbReference type="PROSITE" id="PS51410">
    <property type="entry name" value="BH4_AAA_HYDROXYL_2"/>
    <property type="match status" value="1"/>
</dbReference>
<evidence type="ECO:0000256" key="11">
    <source>
        <dbReference type="ARBA" id="ARBA00029922"/>
    </source>
</evidence>
<comment type="pathway">
    <text evidence="3">Amino-acid degradation; L-phenylalanine degradation; acetoacetate and fumarate from L-phenylalanine: step 1/6.</text>
</comment>
<dbReference type="CDD" id="cd04904">
    <property type="entry name" value="ACT_AAAH"/>
    <property type="match status" value="1"/>
</dbReference>